<evidence type="ECO:0000313" key="3">
    <source>
        <dbReference type="Proteomes" id="UP000184330"/>
    </source>
</evidence>
<dbReference type="AlphaFoldDB" id="A0A1L7WCX2"/>
<dbReference type="EMBL" id="FJOG01000001">
    <property type="protein sequence ID" value="CZR50621.1"/>
    <property type="molecule type" value="Genomic_DNA"/>
</dbReference>
<proteinExistence type="predicted"/>
<keyword evidence="3" id="KW-1185">Reference proteome</keyword>
<dbReference type="STRING" id="576137.A0A1L7WCX2"/>
<evidence type="ECO:0000313" key="2">
    <source>
        <dbReference type="EMBL" id="CZR50621.1"/>
    </source>
</evidence>
<gene>
    <name evidence="2" type="ORF">PAC_00495</name>
</gene>
<dbReference type="Proteomes" id="UP000184330">
    <property type="component" value="Unassembled WGS sequence"/>
</dbReference>
<accession>A0A1L7WCX2</accession>
<organism evidence="2 3">
    <name type="scientific">Phialocephala subalpina</name>
    <dbReference type="NCBI Taxonomy" id="576137"/>
    <lineage>
        <taxon>Eukaryota</taxon>
        <taxon>Fungi</taxon>
        <taxon>Dikarya</taxon>
        <taxon>Ascomycota</taxon>
        <taxon>Pezizomycotina</taxon>
        <taxon>Leotiomycetes</taxon>
        <taxon>Helotiales</taxon>
        <taxon>Mollisiaceae</taxon>
        <taxon>Phialocephala</taxon>
        <taxon>Phialocephala fortinii species complex</taxon>
    </lineage>
</organism>
<dbReference type="OrthoDB" id="3438093at2759"/>
<protein>
    <submittedName>
        <fullName evidence="2">Uncharacterized protein</fullName>
    </submittedName>
</protein>
<feature type="region of interest" description="Disordered" evidence="1">
    <location>
        <begin position="288"/>
        <end position="313"/>
    </location>
</feature>
<sequence>MCVKEFLGYNCGHCSIPYLRQCPITESNPIYPPCKIPAERPIFTNENCHACARVLWNQKVLKEEAAHRQLHQEGLCECEVIFDAEERERRMRPRGGKSKGKNRELVHGEHIHGYDRDVSPAGEGGGGSGLHGRQVTEGPHANPYNAMGGGEPSQRHHQQQQRPTWAADAKLAAYEYVGYFVGNNKRTSSALAHVEKGYGFPHGGYVHEEQLWEGQLRMGQAGAGMKWYPEQALPYIPGLPALPPVPAYPTPTFTDRTPRVWQRAASEPAEPTEYLASPSFILAEVEEVTEHQEVPAVDDKSEQTQDDDVPTGPIVVTSDMANAMSE</sequence>
<feature type="compositionally biased region" description="Basic and acidic residues" evidence="1">
    <location>
        <begin position="288"/>
        <end position="303"/>
    </location>
</feature>
<name>A0A1L7WCX2_9HELO</name>
<evidence type="ECO:0000256" key="1">
    <source>
        <dbReference type="SAM" id="MobiDB-lite"/>
    </source>
</evidence>
<reference evidence="2 3" key="1">
    <citation type="submission" date="2016-03" db="EMBL/GenBank/DDBJ databases">
        <authorList>
            <person name="Ploux O."/>
        </authorList>
    </citation>
    <scope>NUCLEOTIDE SEQUENCE [LARGE SCALE GENOMIC DNA]</scope>
    <source>
        <strain evidence="2 3">UAMH 11012</strain>
    </source>
</reference>
<feature type="region of interest" description="Disordered" evidence="1">
    <location>
        <begin position="113"/>
        <end position="162"/>
    </location>
</feature>